<dbReference type="InterPro" id="IPR009057">
    <property type="entry name" value="Homeodomain-like_sf"/>
</dbReference>
<dbReference type="PROSITE" id="PS50977">
    <property type="entry name" value="HTH_TETR_2"/>
    <property type="match status" value="1"/>
</dbReference>
<feature type="region of interest" description="Disordered" evidence="3">
    <location>
        <begin position="1"/>
        <end position="24"/>
    </location>
</feature>
<dbReference type="InterPro" id="IPR001647">
    <property type="entry name" value="HTH_TetR"/>
</dbReference>
<keyword evidence="6" id="KW-1185">Reference proteome</keyword>
<name>A0A081KEN7_9GAMM</name>
<dbReference type="Gene3D" id="1.10.357.10">
    <property type="entry name" value="Tetracycline Repressor, domain 2"/>
    <property type="match status" value="1"/>
</dbReference>
<dbReference type="Pfam" id="PF00440">
    <property type="entry name" value="TetR_N"/>
    <property type="match status" value="1"/>
</dbReference>
<dbReference type="SUPFAM" id="SSF46689">
    <property type="entry name" value="Homeodomain-like"/>
    <property type="match status" value="1"/>
</dbReference>
<dbReference type="PANTHER" id="PTHR43479">
    <property type="entry name" value="ACREF/ENVCD OPERON REPRESSOR-RELATED"/>
    <property type="match status" value="1"/>
</dbReference>
<evidence type="ECO:0000256" key="2">
    <source>
        <dbReference type="PROSITE-ProRule" id="PRU00335"/>
    </source>
</evidence>
<evidence type="ECO:0000313" key="6">
    <source>
        <dbReference type="Proteomes" id="UP000027997"/>
    </source>
</evidence>
<organism evidence="5 6">
    <name type="scientific">Endozoicomonas elysicola</name>
    <dbReference type="NCBI Taxonomy" id="305900"/>
    <lineage>
        <taxon>Bacteria</taxon>
        <taxon>Pseudomonadati</taxon>
        <taxon>Pseudomonadota</taxon>
        <taxon>Gammaproteobacteria</taxon>
        <taxon>Oceanospirillales</taxon>
        <taxon>Endozoicomonadaceae</taxon>
        <taxon>Endozoicomonas</taxon>
    </lineage>
</organism>
<dbReference type="AlphaFoldDB" id="A0A081KEN7"/>
<evidence type="ECO:0000313" key="5">
    <source>
        <dbReference type="EMBL" id="KEI72613.1"/>
    </source>
</evidence>
<dbReference type="InterPro" id="IPR050624">
    <property type="entry name" value="HTH-type_Tx_Regulator"/>
</dbReference>
<dbReference type="PANTHER" id="PTHR43479:SF11">
    <property type="entry name" value="ACREF_ENVCD OPERON REPRESSOR-RELATED"/>
    <property type="match status" value="1"/>
</dbReference>
<comment type="caution">
    <text evidence="5">The sequence shown here is derived from an EMBL/GenBank/DDBJ whole genome shotgun (WGS) entry which is preliminary data.</text>
</comment>
<proteinExistence type="predicted"/>
<dbReference type="Pfam" id="PF17928">
    <property type="entry name" value="TetR_C_22"/>
    <property type="match status" value="1"/>
</dbReference>
<keyword evidence="1 2" id="KW-0238">DNA-binding</keyword>
<feature type="domain" description="HTH tetR-type" evidence="4">
    <location>
        <begin position="23"/>
        <end position="83"/>
    </location>
</feature>
<dbReference type="Proteomes" id="UP000027997">
    <property type="component" value="Unassembled WGS sequence"/>
</dbReference>
<reference evidence="5 6" key="1">
    <citation type="submission" date="2014-06" db="EMBL/GenBank/DDBJ databases">
        <title>Whole Genome Sequences of Three Symbiotic Endozoicomonas Bacteria.</title>
        <authorList>
            <person name="Neave M.J."/>
            <person name="Apprill A."/>
            <person name="Voolstra C.R."/>
        </authorList>
    </citation>
    <scope>NUCLEOTIDE SEQUENCE [LARGE SCALE GENOMIC DNA]</scope>
    <source>
        <strain evidence="5 6">DSM 22380</strain>
    </source>
</reference>
<feature type="DNA-binding region" description="H-T-H motif" evidence="2">
    <location>
        <begin position="46"/>
        <end position="65"/>
    </location>
</feature>
<evidence type="ECO:0000259" key="4">
    <source>
        <dbReference type="PROSITE" id="PS50977"/>
    </source>
</evidence>
<accession>A0A081KEN7</accession>
<dbReference type="GO" id="GO:0003677">
    <property type="term" value="F:DNA binding"/>
    <property type="evidence" value="ECO:0007669"/>
    <property type="project" value="UniProtKB-UniRule"/>
</dbReference>
<dbReference type="PRINTS" id="PR00455">
    <property type="entry name" value="HTHTETR"/>
</dbReference>
<dbReference type="STRING" id="305900.GV64_19440"/>
<dbReference type="RefSeq" id="WP_020581261.1">
    <property type="nucleotide sequence ID" value="NZ_JOJP01000001.1"/>
</dbReference>
<evidence type="ECO:0000256" key="3">
    <source>
        <dbReference type="SAM" id="MobiDB-lite"/>
    </source>
</evidence>
<dbReference type="InterPro" id="IPR041674">
    <property type="entry name" value="TetR_C_22"/>
</dbReference>
<gene>
    <name evidence="5" type="ORF">GV64_19440</name>
</gene>
<evidence type="ECO:0000256" key="1">
    <source>
        <dbReference type="ARBA" id="ARBA00023125"/>
    </source>
</evidence>
<sequence>MSETIAPAKSRQKRRNPSQERSRSRVDAILNATRDIVSEKGTSGLKIHELAERAGVTPSSIYQYFPNKRAIIQALDERYISTTNDLIIQRLEGIQSLEEGFQALQDMLDEYYEWYKSEPVITDIWYGLASDKIVENSELQVSRESAKIIMDALSPFVHKDKLPELESYALLMTHLAGNAVRLCIMAGDEEGKKLHESFKHLLRSMGLLLTWK</sequence>
<protein>
    <recommendedName>
        <fullName evidence="4">HTH tetR-type domain-containing protein</fullName>
    </recommendedName>
</protein>
<dbReference type="eggNOG" id="COG1309">
    <property type="taxonomic scope" value="Bacteria"/>
</dbReference>
<dbReference type="EMBL" id="JOJP01000001">
    <property type="protein sequence ID" value="KEI72613.1"/>
    <property type="molecule type" value="Genomic_DNA"/>
</dbReference>